<keyword evidence="8" id="KW-0695">RNA-directed DNA polymerase</keyword>
<protein>
    <submittedName>
        <fullName evidence="8">Group II intron reverse transcriptase/maturase</fullName>
        <ecNumber evidence="8">2.7.7.49</ecNumber>
    </submittedName>
</protein>
<dbReference type="InterPro" id="IPR030931">
    <property type="entry name" value="Group_II_RT_mat"/>
</dbReference>
<dbReference type="EMBL" id="CP108318">
    <property type="protein sequence ID" value="WTW59319.1"/>
    <property type="molecule type" value="Genomic_DNA"/>
</dbReference>
<dbReference type="Pfam" id="PF08388">
    <property type="entry name" value="GIIM"/>
    <property type="match status" value="1"/>
</dbReference>
<organism evidence="8">
    <name type="scientific">Streptomyces sp. NBC_00003</name>
    <dbReference type="NCBI Taxonomy" id="2903608"/>
    <lineage>
        <taxon>Bacteria</taxon>
        <taxon>Bacillati</taxon>
        <taxon>Actinomycetota</taxon>
        <taxon>Actinomycetes</taxon>
        <taxon>Kitasatosporales</taxon>
        <taxon>Streptomycetaceae</taxon>
        <taxon>Streptomyces</taxon>
    </lineage>
</organism>
<dbReference type="EMBL" id="CP108318">
    <property type="protein sequence ID" value="WTW64385.1"/>
    <property type="molecule type" value="Genomic_DNA"/>
</dbReference>
<feature type="domain" description="Reverse transcriptase" evidence="1">
    <location>
        <begin position="92"/>
        <end position="341"/>
    </location>
</feature>
<dbReference type="SUPFAM" id="SSF56672">
    <property type="entry name" value="DNA/RNA polymerases"/>
    <property type="match status" value="1"/>
</dbReference>
<dbReference type="AlphaFoldDB" id="A0AAU2VFJ0"/>
<dbReference type="EMBL" id="CP108318">
    <property type="protein sequence ID" value="WTW60361.1"/>
    <property type="molecule type" value="Genomic_DNA"/>
</dbReference>
<evidence type="ECO:0000313" key="7">
    <source>
        <dbReference type="EMBL" id="WTW64385.1"/>
    </source>
</evidence>
<dbReference type="PANTHER" id="PTHR34047:SF8">
    <property type="entry name" value="PROTEIN YKFC"/>
    <property type="match status" value="1"/>
</dbReference>
<keyword evidence="8" id="KW-0808">Transferase</keyword>
<evidence type="ECO:0000313" key="2">
    <source>
        <dbReference type="EMBL" id="WTW59190.1"/>
    </source>
</evidence>
<dbReference type="CDD" id="cd01651">
    <property type="entry name" value="RT_G2_intron"/>
    <property type="match status" value="1"/>
</dbReference>
<dbReference type="EC" id="2.7.7.49" evidence="8"/>
<sequence length="484" mass="54587">MSEDAPVNTGAGTATGWRPGIPVRKMQLKLHQWARADATRRFDDLYNLVCDPGFLIDAWNRVAGNAGAKTAGIDGLTVAVIETGQGVQPFLMEIRNELRARSYRPAPVRRVQIPKSNGKMRDLGIPTVKDRVVQAALKAVLEPVFEADFLPVSYGFRPNRRAHDAIAEIVYLAQRGYDVVLEADIEACFDSIDHVALMDRLRARISDKRVLSLVKAFLKAGVMHHGIAKNTLTGTPQGGILSPLLANIALSVLDEHFHVQWHSLMKGKYQREKRRKTGAGNWRLVRYADDFVVLVSGPAQLAEALREQVAEVLAPLGLRLSAEKTRVVHIDDGFDFLGHHIRRQWKRGTNKRYVYTRPSKKAVQAVKDRVSERTYRNTQNQSLAQLLTRLNRTLRGWANYFHHGSAKRTFNAVDHHTWHRVAIWLRRKHSIPSSQLRMFCDQGWRFADGDIAFLGASSVMIERYRYRGARIPTPWTIDSAAGTG</sequence>
<dbReference type="EMBL" id="CP108318">
    <property type="protein sequence ID" value="WTW66117.1"/>
    <property type="molecule type" value="Genomic_DNA"/>
</dbReference>
<dbReference type="Pfam" id="PF00078">
    <property type="entry name" value="RVT_1"/>
    <property type="match status" value="1"/>
</dbReference>
<dbReference type="PANTHER" id="PTHR34047">
    <property type="entry name" value="NUCLEAR INTRON MATURASE 1, MITOCHONDRIAL-RELATED"/>
    <property type="match status" value="1"/>
</dbReference>
<evidence type="ECO:0000313" key="3">
    <source>
        <dbReference type="EMBL" id="WTW59296.1"/>
    </source>
</evidence>
<dbReference type="InterPro" id="IPR043502">
    <property type="entry name" value="DNA/RNA_pol_sf"/>
</dbReference>
<accession>A0AAU2VFJ0</accession>
<keyword evidence="8" id="KW-0548">Nucleotidyltransferase</keyword>
<dbReference type="InterPro" id="IPR051083">
    <property type="entry name" value="GrpII_Intron_Splice-Mob/Def"/>
</dbReference>
<reference evidence="8" key="1">
    <citation type="submission" date="2022-10" db="EMBL/GenBank/DDBJ databases">
        <title>The complete genomes of actinobacterial strains from the NBC collection.</title>
        <authorList>
            <person name="Joergensen T.S."/>
            <person name="Alvarez Arevalo M."/>
            <person name="Sterndorff E.B."/>
            <person name="Faurdal D."/>
            <person name="Vuksanovic O."/>
            <person name="Mourched A.-S."/>
            <person name="Charusanti P."/>
            <person name="Shaw S."/>
            <person name="Blin K."/>
            <person name="Weber T."/>
        </authorList>
    </citation>
    <scope>NUCLEOTIDE SEQUENCE</scope>
    <source>
        <strain evidence="8">NBC_00003</strain>
    </source>
</reference>
<dbReference type="EMBL" id="CP108318">
    <property type="protein sequence ID" value="WTW59739.1"/>
    <property type="molecule type" value="Genomic_DNA"/>
</dbReference>
<evidence type="ECO:0000259" key="1">
    <source>
        <dbReference type="PROSITE" id="PS50878"/>
    </source>
</evidence>
<dbReference type="EMBL" id="CP108318">
    <property type="protein sequence ID" value="WTW59190.1"/>
    <property type="molecule type" value="Genomic_DNA"/>
</dbReference>
<evidence type="ECO:0000313" key="5">
    <source>
        <dbReference type="EMBL" id="WTW59739.1"/>
    </source>
</evidence>
<evidence type="ECO:0000313" key="8">
    <source>
        <dbReference type="EMBL" id="WTW66117.1"/>
    </source>
</evidence>
<name>A0AAU2VFJ0_9ACTN</name>
<evidence type="ECO:0000313" key="6">
    <source>
        <dbReference type="EMBL" id="WTW60361.1"/>
    </source>
</evidence>
<dbReference type="InterPro" id="IPR000477">
    <property type="entry name" value="RT_dom"/>
</dbReference>
<dbReference type="EMBL" id="CP108318">
    <property type="protein sequence ID" value="WTW59296.1"/>
    <property type="molecule type" value="Genomic_DNA"/>
</dbReference>
<dbReference type="GO" id="GO:0003964">
    <property type="term" value="F:RNA-directed DNA polymerase activity"/>
    <property type="evidence" value="ECO:0007669"/>
    <property type="project" value="UniProtKB-KW"/>
</dbReference>
<dbReference type="PROSITE" id="PS50878">
    <property type="entry name" value="RT_POL"/>
    <property type="match status" value="1"/>
</dbReference>
<gene>
    <name evidence="8" type="primary">ltrA</name>
    <name evidence="2" type="ORF">OG549_00140</name>
    <name evidence="3" type="ORF">OG549_00750</name>
    <name evidence="4" type="ORF">OG549_00885</name>
    <name evidence="5" type="ORF">OG549_03205</name>
    <name evidence="6" type="ORF">OG549_06750</name>
    <name evidence="7" type="ORF">OG549_29170</name>
    <name evidence="8" type="ORF">OG549_38855</name>
</gene>
<evidence type="ECO:0000313" key="4">
    <source>
        <dbReference type="EMBL" id="WTW59319.1"/>
    </source>
</evidence>
<dbReference type="InterPro" id="IPR013597">
    <property type="entry name" value="Mat_intron_G2"/>
</dbReference>
<dbReference type="NCBIfam" id="TIGR04416">
    <property type="entry name" value="group_II_RT_mat"/>
    <property type="match status" value="1"/>
</dbReference>
<proteinExistence type="predicted"/>